<dbReference type="SMART" id="SM00415">
    <property type="entry name" value="HSF"/>
    <property type="match status" value="1"/>
</dbReference>
<dbReference type="GO" id="GO:0043565">
    <property type="term" value="F:sequence-specific DNA binding"/>
    <property type="evidence" value="ECO:0007669"/>
    <property type="project" value="InterPro"/>
</dbReference>
<comment type="similarity">
    <text evidence="2 7">Belongs to the HSF family.</text>
</comment>
<organism evidence="9 10">
    <name type="scientific">Upupa epops</name>
    <name type="common">Eurasian hoopoe</name>
    <dbReference type="NCBI Taxonomy" id="57439"/>
    <lineage>
        <taxon>Eukaryota</taxon>
        <taxon>Metazoa</taxon>
        <taxon>Chordata</taxon>
        <taxon>Craniata</taxon>
        <taxon>Vertebrata</taxon>
        <taxon>Euteleostomi</taxon>
        <taxon>Archelosauria</taxon>
        <taxon>Archosauria</taxon>
        <taxon>Dinosauria</taxon>
        <taxon>Saurischia</taxon>
        <taxon>Theropoda</taxon>
        <taxon>Coelurosauria</taxon>
        <taxon>Aves</taxon>
        <taxon>Neognathae</taxon>
        <taxon>Neoaves</taxon>
        <taxon>Telluraves</taxon>
        <taxon>Coraciimorphae</taxon>
        <taxon>Bucerotiformes</taxon>
        <taxon>Upupidae</taxon>
        <taxon>Upupa</taxon>
    </lineage>
</organism>
<gene>
    <name evidence="9" type="primary">Hsf5</name>
    <name evidence="9" type="ORF">UPUEPO_R04509</name>
</gene>
<dbReference type="AlphaFoldDB" id="A0A7K6B8I1"/>
<dbReference type="EMBL" id="VZRI01010693">
    <property type="protein sequence ID" value="NWU98603.1"/>
    <property type="molecule type" value="Genomic_DNA"/>
</dbReference>
<evidence type="ECO:0000256" key="4">
    <source>
        <dbReference type="ARBA" id="ARBA00023125"/>
    </source>
</evidence>
<evidence type="ECO:0000256" key="2">
    <source>
        <dbReference type="ARBA" id="ARBA00006403"/>
    </source>
</evidence>
<keyword evidence="10" id="KW-1185">Reference proteome</keyword>
<keyword evidence="6" id="KW-0539">Nucleus</keyword>
<name>A0A7K6B8I1_UPUEP</name>
<evidence type="ECO:0000256" key="6">
    <source>
        <dbReference type="ARBA" id="ARBA00023242"/>
    </source>
</evidence>
<evidence type="ECO:0000259" key="8">
    <source>
        <dbReference type="SMART" id="SM00415"/>
    </source>
</evidence>
<dbReference type="Gene3D" id="1.10.10.10">
    <property type="entry name" value="Winged helix-like DNA-binding domain superfamily/Winged helix DNA-binding domain"/>
    <property type="match status" value="1"/>
</dbReference>
<comment type="caution">
    <text evidence="9">The sequence shown here is derived from an EMBL/GenBank/DDBJ whole genome shotgun (WGS) entry which is preliminary data.</text>
</comment>
<dbReference type="Pfam" id="PF00447">
    <property type="entry name" value="HSF_DNA-bind"/>
    <property type="match status" value="1"/>
</dbReference>
<comment type="subcellular location">
    <subcellularLocation>
        <location evidence="1">Nucleus</location>
    </subcellularLocation>
</comment>
<dbReference type="InterPro" id="IPR000232">
    <property type="entry name" value="HSF_DNA-bd"/>
</dbReference>
<evidence type="ECO:0000256" key="5">
    <source>
        <dbReference type="ARBA" id="ARBA00023163"/>
    </source>
</evidence>
<feature type="domain" description="HSF-type DNA-binding" evidence="8">
    <location>
        <begin position="5"/>
        <end position="118"/>
    </location>
</feature>
<dbReference type="GO" id="GO:0005634">
    <property type="term" value="C:nucleus"/>
    <property type="evidence" value="ECO:0007669"/>
    <property type="project" value="UniProtKB-SubCell"/>
</dbReference>
<dbReference type="FunFam" id="1.10.10.10:FF:000349">
    <property type="entry name" value="Heat shock transcription factor, Y-linked"/>
    <property type="match status" value="1"/>
</dbReference>
<evidence type="ECO:0000256" key="1">
    <source>
        <dbReference type="ARBA" id="ARBA00004123"/>
    </source>
</evidence>
<dbReference type="PANTHER" id="PTHR10015:SF278">
    <property type="entry name" value="HEAT SHOCK FACTOR PROTEIN 5"/>
    <property type="match status" value="1"/>
</dbReference>
<reference evidence="9 10" key="1">
    <citation type="submission" date="2019-09" db="EMBL/GenBank/DDBJ databases">
        <title>Bird 10,000 Genomes (B10K) Project - Family phase.</title>
        <authorList>
            <person name="Zhang G."/>
        </authorList>
    </citation>
    <scope>NUCLEOTIDE SEQUENCE [LARGE SCALE GENOMIC DNA]</scope>
    <source>
        <strain evidence="9">B10K-DU-012-37</strain>
    </source>
</reference>
<evidence type="ECO:0000313" key="9">
    <source>
        <dbReference type="EMBL" id="NWU98603.1"/>
    </source>
</evidence>
<dbReference type="PANTHER" id="PTHR10015">
    <property type="entry name" value="HEAT SHOCK TRANSCRIPTION FACTOR"/>
    <property type="match status" value="1"/>
</dbReference>
<sequence length="126" mass="14064">PASLNPDYFPAKLWQLVNDPQVVSLRWDARGEGLLIDEQLFQKEVLEPEGAAGVFKTKSFSSFIRQLNLYGFHKVAKQSLDASAGAGDASGTGRSLHHFCNPCFQKHRPELLAQIKRLTKANKEKL</sequence>
<feature type="non-terminal residue" evidence="9">
    <location>
        <position position="126"/>
    </location>
</feature>
<dbReference type="InterPro" id="IPR036388">
    <property type="entry name" value="WH-like_DNA-bd_sf"/>
</dbReference>
<feature type="non-terminal residue" evidence="9">
    <location>
        <position position="1"/>
    </location>
</feature>
<dbReference type="GO" id="GO:0003700">
    <property type="term" value="F:DNA-binding transcription factor activity"/>
    <property type="evidence" value="ECO:0007669"/>
    <property type="project" value="InterPro"/>
</dbReference>
<proteinExistence type="inferred from homology"/>
<evidence type="ECO:0000313" key="10">
    <source>
        <dbReference type="Proteomes" id="UP000544127"/>
    </source>
</evidence>
<keyword evidence="4" id="KW-0238">DNA-binding</keyword>
<dbReference type="InterPro" id="IPR036390">
    <property type="entry name" value="WH_DNA-bd_sf"/>
</dbReference>
<dbReference type="SUPFAM" id="SSF46785">
    <property type="entry name" value="Winged helix' DNA-binding domain"/>
    <property type="match status" value="1"/>
</dbReference>
<keyword evidence="3" id="KW-0805">Transcription regulation</keyword>
<dbReference type="Proteomes" id="UP000544127">
    <property type="component" value="Unassembled WGS sequence"/>
</dbReference>
<evidence type="ECO:0000256" key="7">
    <source>
        <dbReference type="RuleBase" id="RU004020"/>
    </source>
</evidence>
<dbReference type="OrthoDB" id="6418155at2759"/>
<evidence type="ECO:0000256" key="3">
    <source>
        <dbReference type="ARBA" id="ARBA00023015"/>
    </source>
</evidence>
<keyword evidence="5" id="KW-0804">Transcription</keyword>
<accession>A0A7K6B8I1</accession>
<protein>
    <submittedName>
        <fullName evidence="9">HSF5 protein</fullName>
    </submittedName>
</protein>